<keyword evidence="4 6" id="KW-0472">Membrane</keyword>
<organism evidence="7 8">
    <name type="scientific">Perkinsus chesapeaki</name>
    <name type="common">Clam parasite</name>
    <name type="synonym">Perkinsus andrewsi</name>
    <dbReference type="NCBI Taxonomy" id="330153"/>
    <lineage>
        <taxon>Eukaryota</taxon>
        <taxon>Sar</taxon>
        <taxon>Alveolata</taxon>
        <taxon>Perkinsozoa</taxon>
        <taxon>Perkinsea</taxon>
        <taxon>Perkinsida</taxon>
        <taxon>Perkinsidae</taxon>
        <taxon>Perkinsus</taxon>
    </lineage>
</organism>
<comment type="caution">
    <text evidence="7">The sequence shown here is derived from an EMBL/GenBank/DDBJ whole genome shotgun (WGS) entry which is preliminary data.</text>
</comment>
<feature type="transmembrane region" description="Helical" evidence="6">
    <location>
        <begin position="426"/>
        <end position="443"/>
    </location>
</feature>
<proteinExistence type="predicted"/>
<reference evidence="7 8" key="1">
    <citation type="submission" date="2020-04" db="EMBL/GenBank/DDBJ databases">
        <title>Perkinsus chesapeaki whole genome sequence.</title>
        <authorList>
            <person name="Bogema D.R."/>
        </authorList>
    </citation>
    <scope>NUCLEOTIDE SEQUENCE [LARGE SCALE GENOMIC DNA]</scope>
    <source>
        <strain evidence="7">ATCC PRA-425</strain>
    </source>
</reference>
<feature type="transmembrane region" description="Helical" evidence="6">
    <location>
        <begin position="12"/>
        <end position="34"/>
    </location>
</feature>
<feature type="transmembrane region" description="Helical" evidence="6">
    <location>
        <begin position="40"/>
        <end position="58"/>
    </location>
</feature>
<evidence type="ECO:0000256" key="1">
    <source>
        <dbReference type="ARBA" id="ARBA00004141"/>
    </source>
</evidence>
<feature type="transmembrane region" description="Helical" evidence="6">
    <location>
        <begin position="552"/>
        <end position="573"/>
    </location>
</feature>
<evidence type="ECO:0008006" key="9">
    <source>
        <dbReference type="Google" id="ProtNLM"/>
    </source>
</evidence>
<keyword evidence="8" id="KW-1185">Reference proteome</keyword>
<feature type="transmembrane region" description="Helical" evidence="6">
    <location>
        <begin position="149"/>
        <end position="173"/>
    </location>
</feature>
<evidence type="ECO:0000313" key="8">
    <source>
        <dbReference type="Proteomes" id="UP000591131"/>
    </source>
</evidence>
<feature type="transmembrane region" description="Helical" evidence="6">
    <location>
        <begin position="475"/>
        <end position="492"/>
    </location>
</feature>
<feature type="transmembrane region" description="Helical" evidence="6">
    <location>
        <begin position="70"/>
        <end position="88"/>
    </location>
</feature>
<dbReference type="PANTHER" id="PTHR31086">
    <property type="entry name" value="ALUMINUM-ACTIVATED MALATE TRANSPORTER 10"/>
    <property type="match status" value="1"/>
</dbReference>
<feature type="compositionally biased region" description="Low complexity" evidence="5">
    <location>
        <begin position="856"/>
        <end position="868"/>
    </location>
</feature>
<feature type="transmembrane region" description="Helical" evidence="6">
    <location>
        <begin position="100"/>
        <end position="119"/>
    </location>
</feature>
<comment type="subcellular location">
    <subcellularLocation>
        <location evidence="1">Membrane</location>
        <topology evidence="1">Multi-pass membrane protein</topology>
    </subcellularLocation>
</comment>
<keyword evidence="2 6" id="KW-0812">Transmembrane</keyword>
<dbReference type="Proteomes" id="UP000591131">
    <property type="component" value="Unassembled WGS sequence"/>
</dbReference>
<sequence length="868" mass="96949">MPYPKPQASVSAYKLWTAFFAMLCAAIASFPYFFNPLKNPLYAAIGFLGPYCSTMLMLNWEVLIKMSVKGVLGLWIGIANACLVHVIADAADPGQWNRVWSFLLWLPEAWFWSLAFKPMNNKLRDWIMPEGIFVTGTLGAMFYPPGNVYVALAAAGTWATFGFVVMCSVVTILKVTKLLPHSGPGPISAFADAAANVFEQESGRFPDVNMGADVAEAYHKDLEQAVEKLVNIPLPPKVQATAFTITSELASLRDCLSEGEFSEGMIKYVWKPFCADFSNLRITVSQVLRDCANGKAEASSYDLSEQAKHCQEYLLECIAESNAECARGHTQFPSAAELLRFHYAVGTMLYVAILTENFRKALVEEVIEETKQKKLQSQETAGMATVRISKKIWKAAVNWWKKPFWLDNEGTYSFWDRYQYAIRQQVCYFIIAFPLVIGTAYSNNVAFHGFWSIIPTFVCFMPTAGATLVKGNYRIIGTFLGACMALACVAINPHNKPAWFCELLLLMFSAKLVSLYEPIWYAGWMYSLTWHIVGFTSVQAPLSDDVMLKQAGWRFIFTFGGTLATSFIAATFFPDMACKKLNKLSAETMLKISKKVSKSLDDMVRTKSGLSDTVAGKFVTQSSGAMYAEEDILDTSVFQNIVRMHALAADAKPEVIVYSKIPHAVPKVSKEVLRNQEAIKTVLTYSINLYNSALVTSLVSHPILSDTESYNRFARILHPMWEKIAEFSEALRVSATRISERLASQNEVDDLEGMPDDVHVTIQQFIDKFLDIRERFVAAMLERGDIPASLRTEQCFELYHTFYALGKFAEKWNNLEGSLLHREPSAGELTTLAAIDAAEKNKSRPALVGESEDMTSVESYSSMTESSD</sequence>
<name>A0A7J6LPF0_PERCH</name>
<evidence type="ECO:0000256" key="2">
    <source>
        <dbReference type="ARBA" id="ARBA00022692"/>
    </source>
</evidence>
<keyword evidence="3 6" id="KW-1133">Transmembrane helix</keyword>
<gene>
    <name evidence="7" type="ORF">FOL47_006791</name>
</gene>
<dbReference type="EMBL" id="JAAPAO010000388">
    <property type="protein sequence ID" value="KAF4661172.1"/>
    <property type="molecule type" value="Genomic_DNA"/>
</dbReference>
<protein>
    <recommendedName>
        <fullName evidence="9">Aluminum-activated malate transporter 1</fullName>
    </recommendedName>
</protein>
<evidence type="ECO:0000313" key="7">
    <source>
        <dbReference type="EMBL" id="KAF4661172.1"/>
    </source>
</evidence>
<dbReference type="GO" id="GO:0005886">
    <property type="term" value="C:plasma membrane"/>
    <property type="evidence" value="ECO:0007669"/>
    <property type="project" value="InterPro"/>
</dbReference>
<evidence type="ECO:0000256" key="4">
    <source>
        <dbReference type="ARBA" id="ARBA00023136"/>
    </source>
</evidence>
<evidence type="ECO:0000256" key="3">
    <source>
        <dbReference type="ARBA" id="ARBA00022989"/>
    </source>
</evidence>
<evidence type="ECO:0000256" key="5">
    <source>
        <dbReference type="SAM" id="MobiDB-lite"/>
    </source>
</evidence>
<dbReference type="InterPro" id="IPR006726">
    <property type="entry name" value="PHBA_efflux_AaeB/fusaric-R"/>
</dbReference>
<accession>A0A7J6LPF0</accession>
<evidence type="ECO:0000256" key="6">
    <source>
        <dbReference type="SAM" id="Phobius"/>
    </source>
</evidence>
<dbReference type="AlphaFoldDB" id="A0A7J6LPF0"/>
<feature type="region of interest" description="Disordered" evidence="5">
    <location>
        <begin position="842"/>
        <end position="868"/>
    </location>
</feature>
<feature type="transmembrane region" description="Helical" evidence="6">
    <location>
        <begin position="449"/>
        <end position="468"/>
    </location>
</feature>
<feature type="transmembrane region" description="Helical" evidence="6">
    <location>
        <begin position="523"/>
        <end position="540"/>
    </location>
</feature>
<dbReference type="GO" id="GO:0022857">
    <property type="term" value="F:transmembrane transporter activity"/>
    <property type="evidence" value="ECO:0007669"/>
    <property type="project" value="InterPro"/>
</dbReference>
<dbReference type="OrthoDB" id="68611at2759"/>
<dbReference type="Pfam" id="PF04632">
    <property type="entry name" value="FUSC"/>
    <property type="match status" value="1"/>
</dbReference>